<proteinExistence type="predicted"/>
<evidence type="ECO:0000313" key="2">
    <source>
        <dbReference type="Proteomes" id="UP000054653"/>
    </source>
</evidence>
<protein>
    <submittedName>
        <fullName evidence="1">Uncharacterized protein</fullName>
    </submittedName>
</protein>
<evidence type="ECO:0000313" key="1">
    <source>
        <dbReference type="EMBL" id="KRY27031.1"/>
    </source>
</evidence>
<dbReference type="AlphaFoldDB" id="A0A0V1AQC0"/>
<comment type="caution">
    <text evidence="1">The sequence shown here is derived from an EMBL/GenBank/DDBJ whole genome shotgun (WGS) entry which is preliminary data.</text>
</comment>
<sequence>MDSTVSFESVPNLPIPQIQQNMVWYQDLPVLGNSPHGMKKKYCAQYDCSETLLLGAKLTVEINTQTVQLFLRRNFSK</sequence>
<organism evidence="1 2">
    <name type="scientific">Trichinella britovi</name>
    <name type="common">Parasitic roundworm</name>
    <dbReference type="NCBI Taxonomy" id="45882"/>
    <lineage>
        <taxon>Eukaryota</taxon>
        <taxon>Metazoa</taxon>
        <taxon>Ecdysozoa</taxon>
        <taxon>Nematoda</taxon>
        <taxon>Enoplea</taxon>
        <taxon>Dorylaimia</taxon>
        <taxon>Trichinellida</taxon>
        <taxon>Trichinellidae</taxon>
        <taxon>Trichinella</taxon>
    </lineage>
</organism>
<dbReference type="EMBL" id="JYDI01001665">
    <property type="protein sequence ID" value="KRY27031.1"/>
    <property type="molecule type" value="Genomic_DNA"/>
</dbReference>
<gene>
    <name evidence="1" type="ORF">T03_11369</name>
</gene>
<keyword evidence="2" id="KW-1185">Reference proteome</keyword>
<name>A0A0V1AQC0_TRIBR</name>
<dbReference type="Proteomes" id="UP000054653">
    <property type="component" value="Unassembled WGS sequence"/>
</dbReference>
<reference evidence="1 2" key="1">
    <citation type="submission" date="2015-01" db="EMBL/GenBank/DDBJ databases">
        <title>Evolution of Trichinella species and genotypes.</title>
        <authorList>
            <person name="Korhonen P.K."/>
            <person name="Edoardo P."/>
            <person name="Giuseppe L.R."/>
            <person name="Gasser R.B."/>
        </authorList>
    </citation>
    <scope>NUCLEOTIDE SEQUENCE [LARGE SCALE GENOMIC DNA]</scope>
    <source>
        <strain evidence="1">ISS120</strain>
    </source>
</reference>
<accession>A0A0V1AQC0</accession>